<feature type="domain" description="HYR" evidence="4">
    <location>
        <begin position="673"/>
        <end position="766"/>
    </location>
</feature>
<dbReference type="Gene3D" id="2.60.40.10">
    <property type="entry name" value="Immunoglobulins"/>
    <property type="match status" value="1"/>
</dbReference>
<keyword evidence="1" id="KW-0677">Repeat</keyword>
<reference evidence="6" key="1">
    <citation type="submission" date="2022-11" db="UniProtKB">
        <authorList>
            <consortium name="EnsemblMetazoa"/>
        </authorList>
    </citation>
    <scope>IDENTIFICATION</scope>
</reference>
<protein>
    <recommendedName>
        <fullName evidence="8">Hyalin</fullName>
    </recommendedName>
</protein>
<dbReference type="PROSITE" id="PS51257">
    <property type="entry name" value="PROKAR_LIPOPROTEIN"/>
    <property type="match status" value="1"/>
</dbReference>
<dbReference type="PROSITE" id="PS50825">
    <property type="entry name" value="HYR"/>
    <property type="match status" value="4"/>
</dbReference>
<dbReference type="InterPro" id="IPR001212">
    <property type="entry name" value="Somatomedin_B_dom"/>
</dbReference>
<feature type="chain" id="PRO_5038123306" description="Hyalin" evidence="3">
    <location>
        <begin position="29"/>
        <end position="864"/>
    </location>
</feature>
<evidence type="ECO:0000259" key="4">
    <source>
        <dbReference type="PROSITE" id="PS50825"/>
    </source>
</evidence>
<feature type="signal peptide" evidence="3">
    <location>
        <begin position="1"/>
        <end position="28"/>
    </location>
</feature>
<proteinExistence type="predicted"/>
<keyword evidence="3" id="KW-0732">Signal</keyword>
<evidence type="ECO:0000256" key="3">
    <source>
        <dbReference type="SAM" id="SignalP"/>
    </source>
</evidence>
<sequence length="864" mass="92870">MDAMFNKRSGRSFSAAFVILAFVAFGCKFQVAVLGSCLSGCDSGYHGSCVCDNLCMVLDDCCADYFNLCYAAVTTTPHTNFADSNPPTFTTGCPGNITRLVAMDIESIPVSWPELNASDPSLPLLWNSSHQPGHMFQTGEVSMVTYIVTDNEGNSAHCDFTVTVTGVELRCPANITAATDPGSNTTSVSWAQPQVIFSSPHGQDTSAMRAHLDHVSSGDYYFIGSDDDDVNDDDDSGSGVLYFRDDGGTPIRLLSENHPGEFFSIGSTPVFYRVEGTEIECDFVVIVEDNEPPKLYECPADVTIPVSSSVNQVRHRWTPPMASDNSGRQVDVTFSCLAATAGDCDRAGNGTFSVGEFTMMYRAEDASGNEDVCTFTVTVTGVELRCPANITAATDPGSNTTSVSWAHPQVIFSSPHGQDTSAMRAHLNHVSSGDYYFIGSDDDDVNDDDDSGSGVLYFRDDGGTPIRLLSENHPGEFFSIGSTPVVYRVEGTAIECDFFVIVEDNEPPKLYECPAVVTIPVSSSANQVRHRWTPPMASDNSGRQVDVTFSCLAATASDCDRAGNGTFSVGEFTMMYRAEDASGNEDVCTFTVTVTAVKLVCPANVSALASPGLKSTSVGWSEPDLTGWDGPTNFTSSSNPGVELLIGTHRVDFQQYFEAYNLNLECSFFVVVLDNEPPQLDDCPADVIIPVSSSANQVHHRWTPPMASDNSAREVDVTFSCSAATASDCNQAGIGTFSVGVSTITYKAEDASGNKNGCTFTVTVKAVEFVCPANHSVIASPGLNSTSVSWSEPDLTGWDGPTNFTSTSNPGVELLIGTHRVDFQQYFEAYNLNLECSFFVVVLGETFEVFEDLAKIVQRVCFNP</sequence>
<evidence type="ECO:0000259" key="5">
    <source>
        <dbReference type="PROSITE" id="PS50958"/>
    </source>
</evidence>
<dbReference type="Proteomes" id="UP000887568">
    <property type="component" value="Unplaced"/>
</dbReference>
<dbReference type="AlphaFoldDB" id="A0A913ZKS4"/>
<organism evidence="6 7">
    <name type="scientific">Patiria miniata</name>
    <name type="common">Bat star</name>
    <name type="synonym">Asterina miniata</name>
    <dbReference type="NCBI Taxonomy" id="46514"/>
    <lineage>
        <taxon>Eukaryota</taxon>
        <taxon>Metazoa</taxon>
        <taxon>Echinodermata</taxon>
        <taxon>Eleutherozoa</taxon>
        <taxon>Asterozoa</taxon>
        <taxon>Asteroidea</taxon>
        <taxon>Valvatacea</taxon>
        <taxon>Valvatida</taxon>
        <taxon>Asterinidae</taxon>
        <taxon>Patiria</taxon>
    </lineage>
</organism>
<name>A0A913ZKS4_PATMI</name>
<dbReference type="GeneID" id="119725112"/>
<dbReference type="InterPro" id="IPR013783">
    <property type="entry name" value="Ig-like_fold"/>
</dbReference>
<dbReference type="PANTHER" id="PTHR24273:SF32">
    <property type="entry name" value="HYALIN"/>
    <property type="match status" value="1"/>
</dbReference>
<feature type="domain" description="HYR" evidence="4">
    <location>
        <begin position="503"/>
        <end position="596"/>
    </location>
</feature>
<evidence type="ECO:0000256" key="1">
    <source>
        <dbReference type="ARBA" id="ARBA00022737"/>
    </source>
</evidence>
<dbReference type="InterPro" id="IPR003410">
    <property type="entry name" value="HYR_dom"/>
</dbReference>
<evidence type="ECO:0000313" key="6">
    <source>
        <dbReference type="EnsemblMetazoa" id="XP_038052402.1"/>
    </source>
</evidence>
<feature type="domain" description="SMB" evidence="5">
    <location>
        <begin position="33"/>
        <end position="74"/>
    </location>
</feature>
<evidence type="ECO:0000256" key="2">
    <source>
        <dbReference type="ARBA" id="ARBA00023157"/>
    </source>
</evidence>
<keyword evidence="7" id="KW-1185">Reference proteome</keyword>
<evidence type="ECO:0000313" key="7">
    <source>
        <dbReference type="Proteomes" id="UP000887568"/>
    </source>
</evidence>
<dbReference type="EnsemblMetazoa" id="XM_038196474.1">
    <property type="protein sequence ID" value="XP_038052402.1"/>
    <property type="gene ID" value="LOC119725112"/>
</dbReference>
<dbReference type="Pfam" id="PF02494">
    <property type="entry name" value="HYR"/>
    <property type="match status" value="6"/>
</dbReference>
<accession>A0A913ZKS4</accession>
<dbReference type="SUPFAM" id="SSF90188">
    <property type="entry name" value="Somatomedin B domain"/>
    <property type="match status" value="1"/>
</dbReference>
<dbReference type="RefSeq" id="XP_038052402.1">
    <property type="nucleotide sequence ID" value="XM_038196474.1"/>
</dbReference>
<dbReference type="PROSITE" id="PS50958">
    <property type="entry name" value="SMB_2"/>
    <property type="match status" value="1"/>
</dbReference>
<keyword evidence="2" id="KW-1015">Disulfide bond</keyword>
<evidence type="ECO:0008006" key="8">
    <source>
        <dbReference type="Google" id="ProtNLM"/>
    </source>
</evidence>
<dbReference type="InterPro" id="IPR036024">
    <property type="entry name" value="Somatomedin_B-like_dom_sf"/>
</dbReference>
<dbReference type="PANTHER" id="PTHR24273">
    <property type="entry name" value="FI04643P-RELATED"/>
    <property type="match status" value="1"/>
</dbReference>
<dbReference type="PROSITE" id="PS00524">
    <property type="entry name" value="SMB_1"/>
    <property type="match status" value="1"/>
</dbReference>
<feature type="domain" description="HYR" evidence="4">
    <location>
        <begin position="82"/>
        <end position="166"/>
    </location>
</feature>
<feature type="domain" description="HYR" evidence="4">
    <location>
        <begin position="288"/>
        <end position="381"/>
    </location>
</feature>
<dbReference type="OrthoDB" id="10045365at2759"/>